<protein>
    <recommendedName>
        <fullName evidence="1">DUF6973 domain-containing protein</fullName>
    </recommendedName>
</protein>
<evidence type="ECO:0000313" key="3">
    <source>
        <dbReference type="Proteomes" id="UP001551695"/>
    </source>
</evidence>
<gene>
    <name evidence="2" type="ORF">AB0I48_24360</name>
</gene>
<dbReference type="RefSeq" id="WP_357786685.1">
    <property type="nucleotide sequence ID" value="NZ_JBFAKC010000011.1"/>
</dbReference>
<dbReference type="InterPro" id="IPR054246">
    <property type="entry name" value="DUF6973"/>
</dbReference>
<proteinExistence type="predicted"/>
<dbReference type="Proteomes" id="UP001551695">
    <property type="component" value="Unassembled WGS sequence"/>
</dbReference>
<organism evidence="2 3">
    <name type="scientific">Nocardia aurea</name>
    <dbReference type="NCBI Taxonomy" id="2144174"/>
    <lineage>
        <taxon>Bacteria</taxon>
        <taxon>Bacillati</taxon>
        <taxon>Actinomycetota</taxon>
        <taxon>Actinomycetes</taxon>
        <taxon>Mycobacteriales</taxon>
        <taxon>Nocardiaceae</taxon>
        <taxon>Nocardia</taxon>
    </lineage>
</organism>
<accession>A0ABV3FZD0</accession>
<evidence type="ECO:0000259" key="1">
    <source>
        <dbReference type="Pfam" id="PF22322"/>
    </source>
</evidence>
<name>A0ABV3FZD0_9NOCA</name>
<dbReference type="EMBL" id="JBFAKC010000011">
    <property type="protein sequence ID" value="MEV0710703.1"/>
    <property type="molecule type" value="Genomic_DNA"/>
</dbReference>
<sequence length="406" mass="43017">MSGIDLLTVPMVVAWNLSHMAQAAIQMTACADILETEANSAEGKISRSSDYFKGAAGDAARTRGRSARSELTATADILAQMATKTAALTESIGASIADIKAGIADAEASRWDLFVEDDGEVRSYKSNAETSSDYWPLGAAAVLAKEVETARLASMIKNALANVQRDDQEGAEQLVRFLELLPDSVKYGVAKSAETGNPALDDILKNYQTNVSSESAELWPTGLTLELIRLKYPETNPSMLTPEEITAVEALLLTQGPEAVGKHFSIASEATDTAAATFPASTADGQGDAFRHAYWNAMMTQQFGEEWTTAYATAHEKSAGNVPAREAMDLYNNEQGRRIALANPDAGPAELQQLIKNEIANGGLVVLETSKDAAGNPQTPKLAFSNIPEGNIGVAPGVGIPLPGKK</sequence>
<comment type="caution">
    <text evidence="2">The sequence shown here is derived from an EMBL/GenBank/DDBJ whole genome shotgun (WGS) entry which is preliminary data.</text>
</comment>
<feature type="domain" description="DUF6973" evidence="1">
    <location>
        <begin position="252"/>
        <end position="362"/>
    </location>
</feature>
<evidence type="ECO:0000313" key="2">
    <source>
        <dbReference type="EMBL" id="MEV0710703.1"/>
    </source>
</evidence>
<dbReference type="Pfam" id="PF22322">
    <property type="entry name" value="DUF6973"/>
    <property type="match status" value="1"/>
</dbReference>
<reference evidence="2 3" key="1">
    <citation type="submission" date="2024-06" db="EMBL/GenBank/DDBJ databases">
        <title>The Natural Products Discovery Center: Release of the First 8490 Sequenced Strains for Exploring Actinobacteria Biosynthetic Diversity.</title>
        <authorList>
            <person name="Kalkreuter E."/>
            <person name="Kautsar S.A."/>
            <person name="Yang D."/>
            <person name="Bader C.D."/>
            <person name="Teijaro C.N."/>
            <person name="Fluegel L."/>
            <person name="Davis C.M."/>
            <person name="Simpson J.R."/>
            <person name="Lauterbach L."/>
            <person name="Steele A.D."/>
            <person name="Gui C."/>
            <person name="Meng S."/>
            <person name="Li G."/>
            <person name="Viehrig K."/>
            <person name="Ye F."/>
            <person name="Su P."/>
            <person name="Kiefer A.F."/>
            <person name="Nichols A."/>
            <person name="Cepeda A.J."/>
            <person name="Yan W."/>
            <person name="Fan B."/>
            <person name="Jiang Y."/>
            <person name="Adhikari A."/>
            <person name="Zheng C.-J."/>
            <person name="Schuster L."/>
            <person name="Cowan T.M."/>
            <person name="Smanski M.J."/>
            <person name="Chevrette M.G."/>
            <person name="De Carvalho L.P.S."/>
            <person name="Shen B."/>
        </authorList>
    </citation>
    <scope>NUCLEOTIDE SEQUENCE [LARGE SCALE GENOMIC DNA]</scope>
    <source>
        <strain evidence="2 3">NPDC050403</strain>
    </source>
</reference>
<keyword evidence="3" id="KW-1185">Reference proteome</keyword>